<dbReference type="EMBL" id="CP136600">
    <property type="protein sequence ID" value="WOH36159.1"/>
    <property type="molecule type" value="Genomic_DNA"/>
</dbReference>
<dbReference type="EC" id="1.-.-.-" evidence="2"/>
<organism evidence="2 3">
    <name type="scientific">Thalassotalea fonticola</name>
    <dbReference type="NCBI Taxonomy" id="3065649"/>
    <lineage>
        <taxon>Bacteria</taxon>
        <taxon>Pseudomonadati</taxon>
        <taxon>Pseudomonadota</taxon>
        <taxon>Gammaproteobacteria</taxon>
        <taxon>Alteromonadales</taxon>
        <taxon>Colwelliaceae</taxon>
        <taxon>Thalassotalea</taxon>
    </lineage>
</organism>
<keyword evidence="2" id="KW-0560">Oxidoreductase</keyword>
<keyword evidence="1" id="KW-0732">Signal</keyword>
<feature type="chain" id="PRO_5047077833" evidence="1">
    <location>
        <begin position="25"/>
        <end position="202"/>
    </location>
</feature>
<sequence length="202" mass="22080">MSRRRFLKQAAIVLGASISTSVTAAVLKGASNKVTSNMSKLSSQQLSALTLLSERIIPKTDTPGAIDAGVPDFINIIVSQWYNDEERLAFFSGLKAMDSFCIKQCNCPLVQASPVQLDSVLTEFEMQAVKHEKALHETTTHEKTSPEQTSKPIFTTLRELVVVGFFTSKVGATQALVHNHMAGKFVGDYPLSKVGKAWAPFY</sequence>
<keyword evidence="3" id="KW-1185">Reference proteome</keyword>
<gene>
    <name evidence="2" type="ORF">RI844_12345</name>
</gene>
<proteinExistence type="predicted"/>
<dbReference type="Pfam" id="PF13618">
    <property type="entry name" value="Gluconate_2-dh3"/>
    <property type="match status" value="1"/>
</dbReference>
<evidence type="ECO:0000313" key="2">
    <source>
        <dbReference type="EMBL" id="WOH36159.1"/>
    </source>
</evidence>
<dbReference type="Proteomes" id="UP001301442">
    <property type="component" value="Chromosome"/>
</dbReference>
<feature type="signal peptide" evidence="1">
    <location>
        <begin position="1"/>
        <end position="24"/>
    </location>
</feature>
<protein>
    <submittedName>
        <fullName evidence="2">Gluconate 2-dehydrogenase subunit 3 family protein</fullName>
        <ecNumber evidence="2">1.-.-.-</ecNumber>
    </submittedName>
</protein>
<dbReference type="InterPro" id="IPR027056">
    <property type="entry name" value="Gluconate_2DH_su3"/>
</dbReference>
<accession>A0ABZ0GJW7</accession>
<dbReference type="RefSeq" id="WP_348394973.1">
    <property type="nucleotide sequence ID" value="NZ_CP136600.1"/>
</dbReference>
<evidence type="ECO:0000256" key="1">
    <source>
        <dbReference type="SAM" id="SignalP"/>
    </source>
</evidence>
<reference evidence="2 3" key="1">
    <citation type="submission" date="2023-09" db="EMBL/GenBank/DDBJ databases">
        <authorList>
            <person name="Qi X."/>
        </authorList>
    </citation>
    <scope>NUCLEOTIDE SEQUENCE [LARGE SCALE GENOMIC DNA]</scope>
    <source>
        <strain evidence="2 3">S1-1</strain>
    </source>
</reference>
<evidence type="ECO:0000313" key="3">
    <source>
        <dbReference type="Proteomes" id="UP001301442"/>
    </source>
</evidence>
<name>A0ABZ0GJW7_9GAMM</name>
<dbReference type="GO" id="GO:0016491">
    <property type="term" value="F:oxidoreductase activity"/>
    <property type="evidence" value="ECO:0007669"/>
    <property type="project" value="UniProtKB-KW"/>
</dbReference>